<proteinExistence type="evidence at transcript level"/>
<reference evidence="4" key="2">
    <citation type="submission" date="2023-07" db="EMBL/GenBank/DDBJ databases">
        <authorList>
            <person name="Wang H."/>
            <person name="Wang Z."/>
            <person name="Ye M."/>
        </authorList>
    </citation>
    <scope>NUCLEOTIDE SEQUENCE</scope>
</reference>
<dbReference type="FunFam" id="3.40.50.2000:FF:000087">
    <property type="entry name" value="Glycosyltransferase"/>
    <property type="match status" value="1"/>
</dbReference>
<reference evidence="5" key="1">
    <citation type="journal article" date="2019" name="Toxins">
        <title>Detection of Abrin-Like and Prepropulchellin-Like Toxin Genes and Transcripts Using Whole Genome Sequencing and Full-Length Transcript Sequencing of Abrus precatorius.</title>
        <authorList>
            <person name="Hovde B.T."/>
            <person name="Daligault H.E."/>
            <person name="Hanschen E.R."/>
            <person name="Kunde Y.A."/>
            <person name="Johnson M.B."/>
            <person name="Starkenburg S.R."/>
            <person name="Johnson S.L."/>
        </authorList>
    </citation>
    <scope>NUCLEOTIDE SEQUENCE [LARGE SCALE GENOMIC DNA]</scope>
</reference>
<keyword evidence="3" id="KW-0808">Transferase</keyword>
<gene>
    <name evidence="6" type="primary">LOC113853877</name>
</gene>
<dbReference type="EMBL" id="OR372682">
    <property type="protein sequence ID" value="WMX26747.1"/>
    <property type="molecule type" value="mRNA"/>
</dbReference>
<dbReference type="RefSeq" id="XP_027340363.1">
    <property type="nucleotide sequence ID" value="XM_027484562.1"/>
</dbReference>
<dbReference type="Proteomes" id="UP000694853">
    <property type="component" value="Unplaced"/>
</dbReference>
<accession>A0A8B8KB17</accession>
<evidence type="ECO:0000313" key="5">
    <source>
        <dbReference type="Proteomes" id="UP000694853"/>
    </source>
</evidence>
<dbReference type="CDD" id="cd03784">
    <property type="entry name" value="GT1_Gtf-like"/>
    <property type="match status" value="1"/>
</dbReference>
<protein>
    <submittedName>
        <fullName evidence="6">UDP-glycosyltransferase 79B30-like</fullName>
    </submittedName>
    <submittedName>
        <fullName evidence="4">UGT79B87</fullName>
    </submittedName>
</protein>
<dbReference type="InterPro" id="IPR002213">
    <property type="entry name" value="UDP_glucos_trans"/>
</dbReference>
<sequence length="459" mass="51340">MDAPPPLHIAMFPWFAMGHLTPFLHLSNKFAKRGHKISFFIPKRTQSKLEQFNLYPHLITFYPINVPHVDGLPHGAETTSDVSFALGPLVMTAMDRTEKDIEALLIQLKPQIVFFDLAYWLPNLTQRLGIKSFQYLIVNPATVAYTTTPTRMRHNANLTEFDLMQPPVGYPVSSIKLHSHEAKFFASKRTWEFGGGVLFYDRLYGGLSLSNAIGFKGCREIEGPYVDYLEDQFGKPVLLSGPVIPEPPNAVLEEKWASWLGGFKDGSVIYCALGSEWKLPHDQFQELLLGLELTGLPFFAVIKTPIGFETIEAAFPQGFNERVEGRGIVLSGWIQQQLILEHPSVGCFITHCGAGSLTEALVNKCQIVLLPHLDTDHVVNARMMGTNLKVGIEVEKGEEDGLFTKESVRKAVKIVMDDENGLGREVRENHTRVRNLLLSPKLEAASVDSFSQKLRDLLG</sequence>
<evidence type="ECO:0000313" key="6">
    <source>
        <dbReference type="RefSeq" id="XP_027340363.1"/>
    </source>
</evidence>
<dbReference type="GeneID" id="113853877"/>
<dbReference type="KEGG" id="aprc:113853877"/>
<dbReference type="GO" id="GO:0035251">
    <property type="term" value="F:UDP-glucosyltransferase activity"/>
    <property type="evidence" value="ECO:0007669"/>
    <property type="project" value="InterPro"/>
</dbReference>
<evidence type="ECO:0000256" key="2">
    <source>
        <dbReference type="ARBA" id="ARBA00022676"/>
    </source>
</evidence>
<reference evidence="6" key="3">
    <citation type="submission" date="2025-04" db="UniProtKB">
        <authorList>
            <consortium name="RefSeq"/>
        </authorList>
    </citation>
    <scope>IDENTIFICATION</scope>
    <source>
        <tissue evidence="6">Young leaves</tissue>
    </source>
</reference>
<comment type="similarity">
    <text evidence="1">Belongs to the UDP-glycosyltransferase family.</text>
</comment>
<keyword evidence="2" id="KW-0328">Glycosyltransferase</keyword>
<dbReference type="OrthoDB" id="5835829at2759"/>
<dbReference type="FunFam" id="3.40.50.2000:FF:000037">
    <property type="entry name" value="Glycosyltransferase"/>
    <property type="match status" value="1"/>
</dbReference>
<name>A0A8B8KB17_ABRPR</name>
<dbReference type="SUPFAM" id="SSF53756">
    <property type="entry name" value="UDP-Glycosyltransferase/glycogen phosphorylase"/>
    <property type="match status" value="1"/>
</dbReference>
<evidence type="ECO:0000313" key="4">
    <source>
        <dbReference type="EMBL" id="WMX26747.1"/>
    </source>
</evidence>
<evidence type="ECO:0000256" key="1">
    <source>
        <dbReference type="ARBA" id="ARBA00009995"/>
    </source>
</evidence>
<dbReference type="AlphaFoldDB" id="A0A8B8KB17"/>
<dbReference type="PANTHER" id="PTHR48049:SF126">
    <property type="entry name" value="ANTHOCYANIDIN 3-O-GLUCOSIDE 2''-O-GLUCOSYLTRANSFERASE-RELATED"/>
    <property type="match status" value="1"/>
</dbReference>
<dbReference type="Pfam" id="PF00201">
    <property type="entry name" value="UDPGT"/>
    <property type="match status" value="1"/>
</dbReference>
<dbReference type="Gene3D" id="3.40.50.2000">
    <property type="entry name" value="Glycogen Phosphorylase B"/>
    <property type="match status" value="2"/>
</dbReference>
<organism evidence="5 6">
    <name type="scientific">Abrus precatorius</name>
    <name type="common">Indian licorice</name>
    <name type="synonym">Glycine abrus</name>
    <dbReference type="NCBI Taxonomy" id="3816"/>
    <lineage>
        <taxon>Eukaryota</taxon>
        <taxon>Viridiplantae</taxon>
        <taxon>Streptophyta</taxon>
        <taxon>Embryophyta</taxon>
        <taxon>Tracheophyta</taxon>
        <taxon>Spermatophyta</taxon>
        <taxon>Magnoliopsida</taxon>
        <taxon>eudicotyledons</taxon>
        <taxon>Gunneridae</taxon>
        <taxon>Pentapetalae</taxon>
        <taxon>rosids</taxon>
        <taxon>fabids</taxon>
        <taxon>Fabales</taxon>
        <taxon>Fabaceae</taxon>
        <taxon>Papilionoideae</taxon>
        <taxon>50 kb inversion clade</taxon>
        <taxon>NPAAA clade</taxon>
        <taxon>indigoferoid/millettioid clade</taxon>
        <taxon>Abreae</taxon>
        <taxon>Abrus</taxon>
    </lineage>
</organism>
<dbReference type="PANTHER" id="PTHR48049">
    <property type="entry name" value="GLYCOSYLTRANSFERASE"/>
    <property type="match status" value="1"/>
</dbReference>
<keyword evidence="5" id="KW-1185">Reference proteome</keyword>
<dbReference type="InterPro" id="IPR050481">
    <property type="entry name" value="UDP-glycosyltransf_plant"/>
</dbReference>
<evidence type="ECO:0000256" key="3">
    <source>
        <dbReference type="ARBA" id="ARBA00022679"/>
    </source>
</evidence>